<evidence type="ECO:0000256" key="4">
    <source>
        <dbReference type="ARBA" id="ARBA00023172"/>
    </source>
</evidence>
<dbReference type="GO" id="GO:0015074">
    <property type="term" value="P:DNA integration"/>
    <property type="evidence" value="ECO:0007669"/>
    <property type="project" value="UniProtKB-KW"/>
</dbReference>
<dbReference type="SUPFAM" id="SSF56349">
    <property type="entry name" value="DNA breaking-rejoining enzymes"/>
    <property type="match status" value="1"/>
</dbReference>
<dbReference type="InterPro" id="IPR010998">
    <property type="entry name" value="Integrase_recombinase_N"/>
</dbReference>
<sequence>MAVYKQYSKKDGSKAWLFQAYLGVDEVTGKEVRTTRRGFSSKKAAQLKLNELILEFESNGLQKASATTFKEVYLLWYDNYKNTVKESTSMTTERFFNQVILPSFGDIRLEKVDVKFCQKVVNKWAEEYTSYRLLIGYTRKVFEYAVHIEVLKTNPFDKVIRPTKKEKKKVDKIKFYDLKELEIFLNHLEQKVDVAKKRSLIQHYYAEFNLALFRLMAFSGMRVGETLALNWSDIDYDNKTISISKNLSQTKQGYVVSTTKTNKSNRIISLDDKTLLVLKKWHLTQRKLLFKRGYNNNKMIFVRVNSNFITRNDIYQRSTRIAQACNLHSIGCHGFRHTHASLLFESGANFKEVQERLGHTDISMTMNIYTHVTQKAQEETAKKFANYVNF</sequence>
<dbReference type="PANTHER" id="PTHR30349:SF64">
    <property type="entry name" value="PROPHAGE INTEGRASE INTD-RELATED"/>
    <property type="match status" value="1"/>
</dbReference>
<dbReference type="GO" id="GO:0003677">
    <property type="term" value="F:DNA binding"/>
    <property type="evidence" value="ECO:0007669"/>
    <property type="project" value="UniProtKB-KW"/>
</dbReference>
<dbReference type="Pfam" id="PF00589">
    <property type="entry name" value="Phage_integrase"/>
    <property type="match status" value="1"/>
</dbReference>
<dbReference type="InterPro" id="IPR002104">
    <property type="entry name" value="Integrase_catalytic"/>
</dbReference>
<evidence type="ECO:0000313" key="7">
    <source>
        <dbReference type="Proteomes" id="UP000521358"/>
    </source>
</evidence>
<evidence type="ECO:0000313" key="6">
    <source>
        <dbReference type="EMBL" id="NKC66711.1"/>
    </source>
</evidence>
<dbReference type="InterPro" id="IPR004107">
    <property type="entry name" value="Integrase_SAM-like_N"/>
</dbReference>
<keyword evidence="2" id="KW-0229">DNA integration</keyword>
<dbReference type="Pfam" id="PF14659">
    <property type="entry name" value="Phage_int_SAM_3"/>
    <property type="match status" value="1"/>
</dbReference>
<dbReference type="AlphaFoldDB" id="A0A7X6I1W1"/>
<gene>
    <name evidence="6" type="ORF">HED35_01285</name>
</gene>
<evidence type="ECO:0000256" key="2">
    <source>
        <dbReference type="ARBA" id="ARBA00022908"/>
    </source>
</evidence>
<dbReference type="InterPro" id="IPR050090">
    <property type="entry name" value="Tyrosine_recombinase_XerCD"/>
</dbReference>
<dbReference type="Pfam" id="PF14657">
    <property type="entry name" value="Arm-DNA-bind_4"/>
    <property type="match status" value="1"/>
</dbReference>
<dbReference type="PROSITE" id="PS51898">
    <property type="entry name" value="TYR_RECOMBINASE"/>
    <property type="match status" value="1"/>
</dbReference>
<protein>
    <submittedName>
        <fullName evidence="6">Site-specific integrase</fullName>
    </submittedName>
</protein>
<dbReference type="Gene3D" id="1.10.443.10">
    <property type="entry name" value="Intergrase catalytic core"/>
    <property type="match status" value="1"/>
</dbReference>
<name>A0A7X6I1W1_9ENTE</name>
<dbReference type="GO" id="GO:0006310">
    <property type="term" value="P:DNA recombination"/>
    <property type="evidence" value="ECO:0007669"/>
    <property type="project" value="UniProtKB-KW"/>
</dbReference>
<organism evidence="6 7">
    <name type="scientific">Vagococcus fluvialis</name>
    <dbReference type="NCBI Taxonomy" id="2738"/>
    <lineage>
        <taxon>Bacteria</taxon>
        <taxon>Bacillati</taxon>
        <taxon>Bacillota</taxon>
        <taxon>Bacilli</taxon>
        <taxon>Lactobacillales</taxon>
        <taxon>Enterococcaceae</taxon>
        <taxon>Vagococcus</taxon>
    </lineage>
</organism>
<keyword evidence="3" id="KW-0238">DNA-binding</keyword>
<dbReference type="Proteomes" id="UP000521358">
    <property type="component" value="Unassembled WGS sequence"/>
</dbReference>
<feature type="domain" description="Tyr recombinase" evidence="5">
    <location>
        <begin position="171"/>
        <end position="382"/>
    </location>
</feature>
<dbReference type="Gene3D" id="1.10.150.130">
    <property type="match status" value="1"/>
</dbReference>
<keyword evidence="4" id="KW-0233">DNA recombination</keyword>
<comment type="caution">
    <text evidence="6">The sequence shown here is derived from an EMBL/GenBank/DDBJ whole genome shotgun (WGS) entry which is preliminary data.</text>
</comment>
<dbReference type="PANTHER" id="PTHR30349">
    <property type="entry name" value="PHAGE INTEGRASE-RELATED"/>
    <property type="match status" value="1"/>
</dbReference>
<dbReference type="InterPro" id="IPR028259">
    <property type="entry name" value="AP2-like_int_N"/>
</dbReference>
<proteinExistence type="inferred from homology"/>
<comment type="similarity">
    <text evidence="1">Belongs to the 'phage' integrase family.</text>
</comment>
<dbReference type="RefSeq" id="WP_167806060.1">
    <property type="nucleotide sequence ID" value="NZ_JAAVMB010000001.1"/>
</dbReference>
<evidence type="ECO:0000259" key="5">
    <source>
        <dbReference type="PROSITE" id="PS51898"/>
    </source>
</evidence>
<evidence type="ECO:0000256" key="3">
    <source>
        <dbReference type="ARBA" id="ARBA00023125"/>
    </source>
</evidence>
<dbReference type="EMBL" id="JAAVMB010000001">
    <property type="protein sequence ID" value="NKC66711.1"/>
    <property type="molecule type" value="Genomic_DNA"/>
</dbReference>
<dbReference type="CDD" id="cd01189">
    <property type="entry name" value="INT_ICEBs1_C_like"/>
    <property type="match status" value="1"/>
</dbReference>
<accession>A0A7X6I1W1</accession>
<evidence type="ECO:0000256" key="1">
    <source>
        <dbReference type="ARBA" id="ARBA00008857"/>
    </source>
</evidence>
<dbReference type="InterPro" id="IPR011010">
    <property type="entry name" value="DNA_brk_join_enz"/>
</dbReference>
<reference evidence="6 7" key="1">
    <citation type="submission" date="2020-03" db="EMBL/GenBank/DDBJ databases">
        <title>Bacterial samples isolated from urine from healthy bovine heifers (Gyr breed).</title>
        <authorList>
            <person name="Giannattasio-Ferraz S."/>
            <person name="Maskeri L."/>
            <person name="Penido A."/>
            <person name="Barbosa-Stancioli E.F."/>
            <person name="Putonti C."/>
        </authorList>
    </citation>
    <scope>NUCLEOTIDE SEQUENCE [LARGE SCALE GENOMIC DNA]</scope>
    <source>
        <strain evidence="6 7">UFMG-H7</strain>
    </source>
</reference>
<dbReference type="InterPro" id="IPR013762">
    <property type="entry name" value="Integrase-like_cat_sf"/>
</dbReference>